<reference evidence="1 2" key="1">
    <citation type="submission" date="2024-01" db="EMBL/GenBank/DDBJ databases">
        <title>Complete genome of Cladobotryum mycophilum ATHUM6906.</title>
        <authorList>
            <person name="Christinaki A.C."/>
            <person name="Myridakis A.I."/>
            <person name="Kouvelis V.N."/>
        </authorList>
    </citation>
    <scope>NUCLEOTIDE SEQUENCE [LARGE SCALE GENOMIC DNA]</scope>
    <source>
        <strain evidence="1 2">ATHUM6906</strain>
    </source>
</reference>
<keyword evidence="2" id="KW-1185">Reference proteome</keyword>
<sequence length="408" mass="46128">MIRCSCGREFNSKRGLAQHQADKARNNKNTVNAVCQSSTAQTPPPATRMPVSRALREAWMWKNVKSVNVIQRISASTLQPSAVSVSSVPAYELVCSYSWQNDKAPILNIPGSTPLWHGNALPVTLPRDKGTYFVDQNASRVPHHRFEPLFRSTAIIAPEFRFDNVDVVSNRNSLRKLLDFCAGRSKDSFRIDLMLVNNTLFLERREKNVRELIRGKQNSGWGHSFEHAFTKFAPGTEGSTGYHRALHYPLGGLRCVVQFEIDAFYEEGKKNEEDESITLPMARLSLKDQPEADALQAQASKSSKKTILMPQATAAEIKTSMRPRNIGQYLPQLWFGRTPWLMIGRHDNGTFKEVKITDAAAQFEDWETRHQTELQKLVVVLGQLREAVRKNGGKGASRFMSGMRKRRK</sequence>
<organism evidence="1 2">
    <name type="scientific">Cladobotryum mycophilum</name>
    <dbReference type="NCBI Taxonomy" id="491253"/>
    <lineage>
        <taxon>Eukaryota</taxon>
        <taxon>Fungi</taxon>
        <taxon>Dikarya</taxon>
        <taxon>Ascomycota</taxon>
        <taxon>Pezizomycotina</taxon>
        <taxon>Sordariomycetes</taxon>
        <taxon>Hypocreomycetidae</taxon>
        <taxon>Hypocreales</taxon>
        <taxon>Hypocreaceae</taxon>
        <taxon>Cladobotryum</taxon>
    </lineage>
</organism>
<dbReference type="EMBL" id="JAVFKD010000016">
    <property type="protein sequence ID" value="KAK5988184.1"/>
    <property type="molecule type" value="Genomic_DNA"/>
</dbReference>
<protein>
    <recommendedName>
        <fullName evidence="3">C2H2-type domain-containing protein</fullName>
    </recommendedName>
</protein>
<proteinExistence type="predicted"/>
<dbReference type="PANTHER" id="PTHR35179">
    <property type="entry name" value="PROTEIN CBG02620"/>
    <property type="match status" value="1"/>
</dbReference>
<evidence type="ECO:0000313" key="2">
    <source>
        <dbReference type="Proteomes" id="UP001338125"/>
    </source>
</evidence>
<dbReference type="Proteomes" id="UP001338125">
    <property type="component" value="Unassembled WGS sequence"/>
</dbReference>
<gene>
    <name evidence="1" type="ORF">PT974_12324</name>
</gene>
<evidence type="ECO:0008006" key="3">
    <source>
        <dbReference type="Google" id="ProtNLM"/>
    </source>
</evidence>
<accession>A0ABR0S7N9</accession>
<dbReference type="PANTHER" id="PTHR35179:SF1">
    <property type="entry name" value="INTEGRAL MEMBRANE PROTEIN"/>
    <property type="match status" value="1"/>
</dbReference>
<comment type="caution">
    <text evidence="1">The sequence shown here is derived from an EMBL/GenBank/DDBJ whole genome shotgun (WGS) entry which is preliminary data.</text>
</comment>
<name>A0ABR0S7N9_9HYPO</name>
<evidence type="ECO:0000313" key="1">
    <source>
        <dbReference type="EMBL" id="KAK5988184.1"/>
    </source>
</evidence>